<keyword evidence="5" id="KW-1185">Reference proteome</keyword>
<evidence type="ECO:0000313" key="3">
    <source>
        <dbReference type="EMBL" id="CAF0797039.1"/>
    </source>
</evidence>
<dbReference type="InterPro" id="IPR001128">
    <property type="entry name" value="Cyt_P450"/>
</dbReference>
<dbReference type="Proteomes" id="UP000663828">
    <property type="component" value="Unassembled WGS sequence"/>
</dbReference>
<comment type="similarity">
    <text evidence="1">Belongs to the cytochrome P450 family.</text>
</comment>
<dbReference type="Proteomes" id="UP000663852">
    <property type="component" value="Unassembled WGS sequence"/>
</dbReference>
<dbReference type="SUPFAM" id="SSF48264">
    <property type="entry name" value="Cytochrome P450"/>
    <property type="match status" value="1"/>
</dbReference>
<organism evidence="4 6">
    <name type="scientific">Adineta ricciae</name>
    <name type="common">Rotifer</name>
    <dbReference type="NCBI Taxonomy" id="249248"/>
    <lineage>
        <taxon>Eukaryota</taxon>
        <taxon>Metazoa</taxon>
        <taxon>Spiralia</taxon>
        <taxon>Gnathifera</taxon>
        <taxon>Rotifera</taxon>
        <taxon>Eurotatoria</taxon>
        <taxon>Bdelloidea</taxon>
        <taxon>Adinetida</taxon>
        <taxon>Adinetidae</taxon>
        <taxon>Adineta</taxon>
    </lineage>
</organism>
<evidence type="ECO:0008006" key="7">
    <source>
        <dbReference type="Google" id="ProtNLM"/>
    </source>
</evidence>
<feature type="transmembrane region" description="Helical" evidence="2">
    <location>
        <begin position="190"/>
        <end position="210"/>
    </location>
</feature>
<dbReference type="GO" id="GO:0016705">
    <property type="term" value="F:oxidoreductase activity, acting on paired donors, with incorporation or reduction of molecular oxygen"/>
    <property type="evidence" value="ECO:0007669"/>
    <property type="project" value="InterPro"/>
</dbReference>
<proteinExistence type="inferred from homology"/>
<dbReference type="EMBL" id="CAJNOJ010000188">
    <property type="protein sequence ID" value="CAF1264367.1"/>
    <property type="molecule type" value="Genomic_DNA"/>
</dbReference>
<dbReference type="InterPro" id="IPR036396">
    <property type="entry name" value="Cyt_P450_sf"/>
</dbReference>
<dbReference type="GO" id="GO:0004497">
    <property type="term" value="F:monooxygenase activity"/>
    <property type="evidence" value="ECO:0007669"/>
    <property type="project" value="InterPro"/>
</dbReference>
<dbReference type="OrthoDB" id="1055148at2759"/>
<dbReference type="AlphaFoldDB" id="A0A815B0U6"/>
<reference evidence="4" key="1">
    <citation type="submission" date="2021-02" db="EMBL/GenBank/DDBJ databases">
        <authorList>
            <person name="Nowell W R."/>
        </authorList>
    </citation>
    <scope>NUCLEOTIDE SEQUENCE</scope>
</reference>
<evidence type="ECO:0000313" key="4">
    <source>
        <dbReference type="EMBL" id="CAF1264367.1"/>
    </source>
</evidence>
<dbReference type="EMBL" id="CAJNOR010000101">
    <property type="protein sequence ID" value="CAF0797039.1"/>
    <property type="molecule type" value="Genomic_DNA"/>
</dbReference>
<protein>
    <recommendedName>
        <fullName evidence="7">Cytochrome P450</fullName>
    </recommendedName>
</protein>
<dbReference type="Gene3D" id="1.10.630.10">
    <property type="entry name" value="Cytochrome P450"/>
    <property type="match status" value="1"/>
</dbReference>
<sequence>MLHIWESVPHTESVPTIPEFTQSDSAIDAHNSVEFRNSLNLYLSGIKPQWLISNLKNTGVSTGEVTLHEVLAKLKETFGDAFLFWLGPYPSIILSRIEYVQHVLTDRHTYDQATSTASSFGTLFPSGLITLRGETWKRHARFILPMFKRAKILPYFNKKIVNCIDRLVDEQFVKHDGEIHRVLVVQYQNVLLNVIAFDYSYFFVICRKTIRYQCKSRRRQIK</sequence>
<dbReference type="Pfam" id="PF00067">
    <property type="entry name" value="p450"/>
    <property type="match status" value="1"/>
</dbReference>
<keyword evidence="2" id="KW-0472">Membrane</keyword>
<accession>A0A815B0U6</accession>
<dbReference type="GO" id="GO:0020037">
    <property type="term" value="F:heme binding"/>
    <property type="evidence" value="ECO:0007669"/>
    <property type="project" value="InterPro"/>
</dbReference>
<evidence type="ECO:0000256" key="1">
    <source>
        <dbReference type="ARBA" id="ARBA00010617"/>
    </source>
</evidence>
<comment type="caution">
    <text evidence="4">The sequence shown here is derived from an EMBL/GenBank/DDBJ whole genome shotgun (WGS) entry which is preliminary data.</text>
</comment>
<evidence type="ECO:0000313" key="6">
    <source>
        <dbReference type="Proteomes" id="UP000663852"/>
    </source>
</evidence>
<gene>
    <name evidence="4" type="ORF">EDS130_LOCUS28682</name>
    <name evidence="3" type="ORF">XAT740_LOCUS2781</name>
</gene>
<evidence type="ECO:0000256" key="2">
    <source>
        <dbReference type="SAM" id="Phobius"/>
    </source>
</evidence>
<name>A0A815B0U6_ADIRI</name>
<keyword evidence="2" id="KW-1133">Transmembrane helix</keyword>
<dbReference type="GO" id="GO:0005506">
    <property type="term" value="F:iron ion binding"/>
    <property type="evidence" value="ECO:0007669"/>
    <property type="project" value="InterPro"/>
</dbReference>
<evidence type="ECO:0000313" key="5">
    <source>
        <dbReference type="Proteomes" id="UP000663828"/>
    </source>
</evidence>
<keyword evidence="2" id="KW-0812">Transmembrane</keyword>